<accession>A0A226EQZ7</accession>
<evidence type="ECO:0000256" key="2">
    <source>
        <dbReference type="SAM" id="SignalP"/>
    </source>
</evidence>
<protein>
    <submittedName>
        <fullName evidence="3">Uncharacterized protein</fullName>
    </submittedName>
</protein>
<feature type="chain" id="PRO_5012691663" evidence="2">
    <location>
        <begin position="20"/>
        <end position="142"/>
    </location>
</feature>
<keyword evidence="4" id="KW-1185">Reference proteome</keyword>
<evidence type="ECO:0000313" key="4">
    <source>
        <dbReference type="Proteomes" id="UP000198287"/>
    </source>
</evidence>
<evidence type="ECO:0000313" key="3">
    <source>
        <dbReference type="EMBL" id="OXA59567.1"/>
    </source>
</evidence>
<feature type="compositionally biased region" description="Low complexity" evidence="1">
    <location>
        <begin position="56"/>
        <end position="70"/>
    </location>
</feature>
<dbReference type="AlphaFoldDB" id="A0A226EQZ7"/>
<feature type="signal peptide" evidence="2">
    <location>
        <begin position="1"/>
        <end position="19"/>
    </location>
</feature>
<name>A0A226EQZ7_FOLCA</name>
<reference evidence="3 4" key="1">
    <citation type="submission" date="2015-12" db="EMBL/GenBank/DDBJ databases">
        <title>The genome of Folsomia candida.</title>
        <authorList>
            <person name="Faddeeva A."/>
            <person name="Derks M.F."/>
            <person name="Anvar Y."/>
            <person name="Smit S."/>
            <person name="Van Straalen N."/>
            <person name="Roelofs D."/>
        </authorList>
    </citation>
    <scope>NUCLEOTIDE SEQUENCE [LARGE SCALE GENOMIC DNA]</scope>
    <source>
        <strain evidence="3 4">VU population</strain>
        <tissue evidence="3">Whole body</tissue>
    </source>
</reference>
<organism evidence="3 4">
    <name type="scientific">Folsomia candida</name>
    <name type="common">Springtail</name>
    <dbReference type="NCBI Taxonomy" id="158441"/>
    <lineage>
        <taxon>Eukaryota</taxon>
        <taxon>Metazoa</taxon>
        <taxon>Ecdysozoa</taxon>
        <taxon>Arthropoda</taxon>
        <taxon>Hexapoda</taxon>
        <taxon>Collembola</taxon>
        <taxon>Entomobryomorpha</taxon>
        <taxon>Isotomoidea</taxon>
        <taxon>Isotomidae</taxon>
        <taxon>Proisotominae</taxon>
        <taxon>Folsomia</taxon>
    </lineage>
</organism>
<comment type="caution">
    <text evidence="3">The sequence shown here is derived from an EMBL/GenBank/DDBJ whole genome shotgun (WGS) entry which is preliminary data.</text>
</comment>
<gene>
    <name evidence="3" type="ORF">Fcan01_05047</name>
</gene>
<evidence type="ECO:0000256" key="1">
    <source>
        <dbReference type="SAM" id="MobiDB-lite"/>
    </source>
</evidence>
<keyword evidence="2" id="KW-0732">Signal</keyword>
<proteinExistence type="predicted"/>
<feature type="region of interest" description="Disordered" evidence="1">
    <location>
        <begin position="50"/>
        <end position="70"/>
    </location>
</feature>
<dbReference type="Proteomes" id="UP000198287">
    <property type="component" value="Unassembled WGS sequence"/>
</dbReference>
<dbReference type="EMBL" id="LNIX01000002">
    <property type="protein sequence ID" value="OXA59567.1"/>
    <property type="molecule type" value="Genomic_DNA"/>
</dbReference>
<sequence>MRFLFLVILGFQTISSGFAKKSLLSSEKNKDKGDPGVLLAESGKVRPGRDTYRYYGTGSKGSSSSLLPTSPSKGHFYSSDAYGYGTPMKQVGSGGLKKGASIQDYLQLVDAIEELPPDFGEMAAASGYGSGGGGGYGHGHSG</sequence>